<accession>A0ACC1DHN4</accession>
<sequence length="241" mass="27186">MFKFYFLFVIYFILTVSDARVPPITRCKQADNDCIVKSANEVYPYMVGGILEYDIPPASPIELKNYNSQFDKMSFTVSNLKASGLDKIKIEKIIRDPGASTLEIVLQAPILAKGKYEANGELLSVPIKGNGDLEISIDNIAIDATAKYELLERDGKKYYKINDYTFKYDITDYNKLNIIITNLFDGDKEKAEAVNNIINSSKPILVAGIAEPLIKDFIDILVRNHIQKLFQNLPAEEMEIA</sequence>
<reference evidence="1 2" key="1">
    <citation type="journal article" date="2021" name="Front. Genet.">
        <title>Chromosome-Level Genome Assembly Reveals Significant Gene Expansion in the Toll and IMD Signaling Pathways of Dendrolimus kikuchii.</title>
        <authorList>
            <person name="Zhou J."/>
            <person name="Wu P."/>
            <person name="Xiong Z."/>
            <person name="Liu N."/>
            <person name="Zhao N."/>
            <person name="Ji M."/>
            <person name="Qiu Y."/>
            <person name="Yang B."/>
        </authorList>
    </citation>
    <scope>NUCLEOTIDE SEQUENCE [LARGE SCALE GENOMIC DNA]</scope>
    <source>
        <strain evidence="1">Ann1</strain>
    </source>
</reference>
<keyword evidence="2" id="KW-1185">Reference proteome</keyword>
<gene>
    <name evidence="1" type="ORF">K1T71_001357</name>
</gene>
<comment type="caution">
    <text evidence="1">The sequence shown here is derived from an EMBL/GenBank/DDBJ whole genome shotgun (WGS) entry which is preliminary data.</text>
</comment>
<proteinExistence type="predicted"/>
<protein>
    <submittedName>
        <fullName evidence="1">Uncharacterized protein</fullName>
    </submittedName>
</protein>
<name>A0ACC1DHN4_9NEOP</name>
<dbReference type="Proteomes" id="UP000824533">
    <property type="component" value="Linkage Group LG02"/>
</dbReference>
<evidence type="ECO:0000313" key="2">
    <source>
        <dbReference type="Proteomes" id="UP000824533"/>
    </source>
</evidence>
<dbReference type="EMBL" id="CM034388">
    <property type="protein sequence ID" value="KAJ0183381.1"/>
    <property type="molecule type" value="Genomic_DNA"/>
</dbReference>
<organism evidence="1 2">
    <name type="scientific">Dendrolimus kikuchii</name>
    <dbReference type="NCBI Taxonomy" id="765133"/>
    <lineage>
        <taxon>Eukaryota</taxon>
        <taxon>Metazoa</taxon>
        <taxon>Ecdysozoa</taxon>
        <taxon>Arthropoda</taxon>
        <taxon>Hexapoda</taxon>
        <taxon>Insecta</taxon>
        <taxon>Pterygota</taxon>
        <taxon>Neoptera</taxon>
        <taxon>Endopterygota</taxon>
        <taxon>Lepidoptera</taxon>
        <taxon>Glossata</taxon>
        <taxon>Ditrysia</taxon>
        <taxon>Bombycoidea</taxon>
        <taxon>Lasiocampidae</taxon>
        <taxon>Dendrolimus</taxon>
    </lineage>
</organism>
<evidence type="ECO:0000313" key="1">
    <source>
        <dbReference type="EMBL" id="KAJ0183381.1"/>
    </source>
</evidence>